<sequence length="814" mass="92899">MVFLKESRERIEQAYDCLLKELPDAMGEIDGKIKELPGDTALAMKYLYATMPCSDIANYPFEIYLDYASHGVYLYEHSDYVKQMPEELFLNYVLYHRINEEEIAPCRTVFYEDLKGRIQGMGMKEAALEINYWCMEKATYQSTDDRTAAPITVYRCGHGRCGEESTFTVSALRSAGIPARQVYAPRWSHCDDNHAWVEFWCDGTWYFTGACEPEPIPNKGWFTNASSRAMLIHSRWFDNAAPSGEDVIGREGRATILNQLTRYAATKKLTILVKDENGAPVSGAQVDLEILNYSEFYPIAVLTTGENGEASMVTGLGSIHVHVCKDGVYSEALVDTRTKEEVTILLKGADPTEEWNEFDVIAPVDTPVNTDQPTEEQKAVSEERITKATEIRLAKVKAFVPAWKKEFLKDEDRELRQALMDVLTVKDRIDADPKVLEAHFQAALAYRDSYSQEIFVNYVLNPRIAMEVLSPWREDIQESFSEEQKEAFRREPKAIYTWITQNLTEKNEKERESIFTTPAAALKLRIAGKPSWKILFVAIARTLGIASRLNPVDGSMEYWENGQFVSVEEGTVKNSHLTLKAGEKTWTYFQDWSLARLDNGRFVSLKLADTPWEEGKMHLALEKGVYRLLTSNRLPNGNIFAKELTFVLEDGADREVTMEFRMAKLSDMLENIAILPFYLLDENGNRVEAGPLTAGEKKILFWLEESKEPTEHILNELMERREEFLPHQKELYFIIRTKEALKDPTLSKCLNALPDVNIYYDTFKENVNTLGRRMYVDPDKLPLIVMTDGELNGVYATSGYNVGTADMLLRIMGM</sequence>
<reference evidence="2" key="1">
    <citation type="submission" date="2020-10" db="EMBL/GenBank/DDBJ databases">
        <authorList>
            <person name="Gilroy R."/>
        </authorList>
    </citation>
    <scope>NUCLEOTIDE SEQUENCE</scope>
    <source>
        <strain evidence="2">ChiSjej3B21-11622</strain>
    </source>
</reference>
<evidence type="ECO:0000259" key="1">
    <source>
        <dbReference type="SMART" id="SM00460"/>
    </source>
</evidence>
<dbReference type="SUPFAM" id="SSF54001">
    <property type="entry name" value="Cysteine proteinases"/>
    <property type="match status" value="1"/>
</dbReference>
<dbReference type="Gene3D" id="3.10.620.30">
    <property type="match status" value="1"/>
</dbReference>
<reference evidence="2" key="2">
    <citation type="journal article" date="2021" name="PeerJ">
        <title>Extensive microbial diversity within the chicken gut microbiome revealed by metagenomics and culture.</title>
        <authorList>
            <person name="Gilroy R."/>
            <person name="Ravi A."/>
            <person name="Getino M."/>
            <person name="Pursley I."/>
            <person name="Horton D.L."/>
            <person name="Alikhan N.F."/>
            <person name="Baker D."/>
            <person name="Gharbi K."/>
            <person name="Hall N."/>
            <person name="Watson M."/>
            <person name="Adriaenssens E.M."/>
            <person name="Foster-Nyarko E."/>
            <person name="Jarju S."/>
            <person name="Secka A."/>
            <person name="Antonio M."/>
            <person name="Oren A."/>
            <person name="Chaudhuri R.R."/>
            <person name="La Ragione R."/>
            <person name="Hildebrand F."/>
            <person name="Pallen M.J."/>
        </authorList>
    </citation>
    <scope>NUCLEOTIDE SEQUENCE</scope>
    <source>
        <strain evidence="2">ChiSjej3B21-11622</strain>
    </source>
</reference>
<proteinExistence type="predicted"/>
<dbReference type="Pfam" id="PF01841">
    <property type="entry name" value="Transglut_core"/>
    <property type="match status" value="1"/>
</dbReference>
<dbReference type="InterPro" id="IPR038765">
    <property type="entry name" value="Papain-like_cys_pep_sf"/>
</dbReference>
<dbReference type="Gene3D" id="2.60.40.1120">
    <property type="entry name" value="Carboxypeptidase-like, regulatory domain"/>
    <property type="match status" value="1"/>
</dbReference>
<dbReference type="EMBL" id="DVFT01000169">
    <property type="protein sequence ID" value="HIQ97178.1"/>
    <property type="molecule type" value="Genomic_DNA"/>
</dbReference>
<dbReference type="PANTHER" id="PTHR35532:SF5">
    <property type="entry name" value="CARBOHYDRATE-BINDING DOMAIN-CONTAINING PROTEIN"/>
    <property type="match status" value="1"/>
</dbReference>
<dbReference type="InterPro" id="IPR002931">
    <property type="entry name" value="Transglutaminase-like"/>
</dbReference>
<dbReference type="Proteomes" id="UP000886886">
    <property type="component" value="Unassembled WGS sequence"/>
</dbReference>
<dbReference type="AlphaFoldDB" id="A0A9D0ZX40"/>
<feature type="domain" description="Transglutaminase-like" evidence="1">
    <location>
        <begin position="153"/>
        <end position="212"/>
    </location>
</feature>
<name>A0A9D0ZX40_9FIRM</name>
<comment type="caution">
    <text evidence="2">The sequence shown here is derived from an EMBL/GenBank/DDBJ whole genome shotgun (WGS) entry which is preliminary data.</text>
</comment>
<evidence type="ECO:0000313" key="2">
    <source>
        <dbReference type="EMBL" id="HIQ97178.1"/>
    </source>
</evidence>
<organism evidence="2 3">
    <name type="scientific">Candidatus Limivivens merdigallinarum</name>
    <dbReference type="NCBI Taxonomy" id="2840859"/>
    <lineage>
        <taxon>Bacteria</taxon>
        <taxon>Bacillati</taxon>
        <taxon>Bacillota</taxon>
        <taxon>Clostridia</taxon>
        <taxon>Lachnospirales</taxon>
        <taxon>Lachnospiraceae</taxon>
        <taxon>Lachnospiraceae incertae sedis</taxon>
        <taxon>Candidatus Limivivens</taxon>
    </lineage>
</organism>
<gene>
    <name evidence="2" type="ORF">IAB26_11520</name>
</gene>
<dbReference type="PANTHER" id="PTHR35532">
    <property type="entry name" value="SIMILAR TO POLYHYDROXYALKANOATE DEPOLYMERASE"/>
    <property type="match status" value="1"/>
</dbReference>
<dbReference type="SMART" id="SM00460">
    <property type="entry name" value="TGc"/>
    <property type="match status" value="1"/>
</dbReference>
<accession>A0A9D0ZX40</accession>
<protein>
    <submittedName>
        <fullName evidence="2">Transglutaminase</fullName>
    </submittedName>
</protein>
<evidence type="ECO:0000313" key="3">
    <source>
        <dbReference type="Proteomes" id="UP000886886"/>
    </source>
</evidence>